<keyword evidence="2" id="KW-1185">Reference proteome</keyword>
<dbReference type="Proteomes" id="UP001062846">
    <property type="component" value="Chromosome 5"/>
</dbReference>
<proteinExistence type="predicted"/>
<protein>
    <submittedName>
        <fullName evidence="1">Uncharacterized protein</fullName>
    </submittedName>
</protein>
<dbReference type="EMBL" id="CM046392">
    <property type="protein sequence ID" value="KAI8555058.1"/>
    <property type="molecule type" value="Genomic_DNA"/>
</dbReference>
<evidence type="ECO:0000313" key="2">
    <source>
        <dbReference type="Proteomes" id="UP001062846"/>
    </source>
</evidence>
<sequence length="219" mass="24250">MAVVEPRDDPGPNGSPPRDSARGKGAVIAEEEEPTEVLVEYREQDIAFRPAASVTTSSSHVPITKYDIAEHLPDDRLARLLEENTEIGEIVLKAKEERARAIAASEAAERAERERKDGEDHLREMEAEERAAEEAQGPRVTAVAEAANVRRPDYAVETYTPPTPHLFVPSGFSAYTPQRSEYDDEVGLRDRQTHIANTWSEVTSGKPHCISISILMHAQ</sequence>
<accession>A0ACC0NR33</accession>
<organism evidence="1 2">
    <name type="scientific">Rhododendron molle</name>
    <name type="common">Chinese azalea</name>
    <name type="synonym">Azalea mollis</name>
    <dbReference type="NCBI Taxonomy" id="49168"/>
    <lineage>
        <taxon>Eukaryota</taxon>
        <taxon>Viridiplantae</taxon>
        <taxon>Streptophyta</taxon>
        <taxon>Embryophyta</taxon>
        <taxon>Tracheophyta</taxon>
        <taxon>Spermatophyta</taxon>
        <taxon>Magnoliopsida</taxon>
        <taxon>eudicotyledons</taxon>
        <taxon>Gunneridae</taxon>
        <taxon>Pentapetalae</taxon>
        <taxon>asterids</taxon>
        <taxon>Ericales</taxon>
        <taxon>Ericaceae</taxon>
        <taxon>Ericoideae</taxon>
        <taxon>Rhodoreae</taxon>
        <taxon>Rhododendron</taxon>
    </lineage>
</organism>
<reference evidence="1" key="1">
    <citation type="submission" date="2022-02" db="EMBL/GenBank/DDBJ databases">
        <title>Plant Genome Project.</title>
        <authorList>
            <person name="Zhang R.-G."/>
        </authorList>
    </citation>
    <scope>NUCLEOTIDE SEQUENCE</scope>
    <source>
        <strain evidence="1">AT1</strain>
    </source>
</reference>
<name>A0ACC0NR33_RHOML</name>
<comment type="caution">
    <text evidence="1">The sequence shown here is derived from an EMBL/GenBank/DDBJ whole genome shotgun (WGS) entry which is preliminary data.</text>
</comment>
<gene>
    <name evidence="1" type="ORF">RHMOL_Rhmol05G0145000</name>
</gene>
<evidence type="ECO:0000313" key="1">
    <source>
        <dbReference type="EMBL" id="KAI8555058.1"/>
    </source>
</evidence>